<reference evidence="4" key="2">
    <citation type="submission" date="2021-08" db="EMBL/GenBank/DDBJ databases">
        <authorList>
            <person name="Dalcin Martins P."/>
        </authorList>
    </citation>
    <scope>NUCLEOTIDE SEQUENCE</scope>
    <source>
        <strain evidence="4">MAG_39</strain>
    </source>
</reference>
<evidence type="ECO:0000313" key="5">
    <source>
        <dbReference type="Proteomes" id="UP000705867"/>
    </source>
</evidence>
<dbReference type="InterPro" id="IPR029044">
    <property type="entry name" value="Nucleotide-diphossugar_trans"/>
</dbReference>
<comment type="caution">
    <text evidence="4">The sequence shown here is derived from an EMBL/GenBank/DDBJ whole genome shotgun (WGS) entry which is preliminary data.</text>
</comment>
<accession>A0A953M137</accession>
<dbReference type="InterPro" id="IPR001173">
    <property type="entry name" value="Glyco_trans_2-like"/>
</dbReference>
<evidence type="ECO:0000256" key="1">
    <source>
        <dbReference type="ARBA" id="ARBA00038494"/>
    </source>
</evidence>
<dbReference type="AlphaFoldDB" id="A0A953M137"/>
<evidence type="ECO:0000259" key="3">
    <source>
        <dbReference type="Pfam" id="PF00535"/>
    </source>
</evidence>
<reference evidence="4" key="1">
    <citation type="journal article" date="2021" name="bioRxiv">
        <title>Unraveling nitrogen, sulfur and carbon metabolic pathways and microbial community transcriptional responses to substrate deprivation and toxicity stresses in a bioreactor mimicking anoxic brackish coastal sediment conditions.</title>
        <authorList>
            <person name="Martins P.D."/>
            <person name="Echeveste M.J."/>
            <person name="Arshad A."/>
            <person name="Kurth J."/>
            <person name="Ouboter H."/>
            <person name="Jetten M.S.M."/>
            <person name="Welte C.U."/>
        </authorList>
    </citation>
    <scope>NUCLEOTIDE SEQUENCE</scope>
    <source>
        <strain evidence="4">MAG_39</strain>
    </source>
</reference>
<dbReference type="Pfam" id="PF00535">
    <property type="entry name" value="Glycos_transf_2"/>
    <property type="match status" value="1"/>
</dbReference>
<dbReference type="PANTHER" id="PTHR43630">
    <property type="entry name" value="POLY-BETA-1,6-N-ACETYL-D-GLUCOSAMINE SYNTHASE"/>
    <property type="match status" value="1"/>
</dbReference>
<evidence type="ECO:0000313" key="4">
    <source>
        <dbReference type="EMBL" id="MBZ0154998.1"/>
    </source>
</evidence>
<organism evidence="4 5">
    <name type="scientific">Candidatus Nitrobium versatile</name>
    <dbReference type="NCBI Taxonomy" id="2884831"/>
    <lineage>
        <taxon>Bacteria</taxon>
        <taxon>Pseudomonadati</taxon>
        <taxon>Nitrospirota</taxon>
        <taxon>Nitrospiria</taxon>
        <taxon>Nitrospirales</taxon>
        <taxon>Nitrospiraceae</taxon>
        <taxon>Candidatus Nitrobium</taxon>
    </lineage>
</organism>
<dbReference type="SUPFAM" id="SSF53448">
    <property type="entry name" value="Nucleotide-diphospho-sugar transferases"/>
    <property type="match status" value="1"/>
</dbReference>
<dbReference type="Proteomes" id="UP000705867">
    <property type="component" value="Unassembled WGS sequence"/>
</dbReference>
<dbReference type="CDD" id="cd02511">
    <property type="entry name" value="Beta4Glucosyltransferase"/>
    <property type="match status" value="1"/>
</dbReference>
<keyword evidence="2" id="KW-0812">Transmembrane</keyword>
<name>A0A953M137_9BACT</name>
<protein>
    <submittedName>
        <fullName evidence="4">Glycosyltransferase family 2 protein</fullName>
    </submittedName>
</protein>
<dbReference type="PANTHER" id="PTHR43630:SF2">
    <property type="entry name" value="GLYCOSYLTRANSFERASE"/>
    <property type="match status" value="1"/>
</dbReference>
<comment type="similarity">
    <text evidence="1">Belongs to the glycosyltransferase 2 family. WaaE/KdtX subfamily.</text>
</comment>
<feature type="domain" description="Glycosyltransferase 2-like" evidence="3">
    <location>
        <begin position="13"/>
        <end position="135"/>
    </location>
</feature>
<sequence length="256" mass="29598">MRSESAAPPLPVSVVIVTKNEEKNIERALRSVRECAEIILIDDFSTDATVSIARSYTDKVFQIPWQGYARQKQTGIDRATEPWILVLDADECVTEGLLQEIRSAVADSGYAGYFIPRRNFFLGRWIRGGGWWPDYTLRLFRKGAASMEQREVHEKIVAEGKTGHLRNPLEHYTYGTLSDYLQKMDSYSTLAARELHAAGRRFRSWHLLVKPPFTFFRMLVLQKGARDGFYGLILALLYSFYTLLKYLKLWEMQRDN</sequence>
<dbReference type="Gene3D" id="3.90.550.10">
    <property type="entry name" value="Spore Coat Polysaccharide Biosynthesis Protein SpsA, Chain A"/>
    <property type="match status" value="1"/>
</dbReference>
<keyword evidence="2" id="KW-1133">Transmembrane helix</keyword>
<dbReference type="EMBL" id="JAIOIV010000017">
    <property type="protein sequence ID" value="MBZ0154998.1"/>
    <property type="molecule type" value="Genomic_DNA"/>
</dbReference>
<gene>
    <name evidence="4" type="ORF">K8I29_02135</name>
</gene>
<feature type="transmembrane region" description="Helical" evidence="2">
    <location>
        <begin position="228"/>
        <end position="247"/>
    </location>
</feature>
<evidence type="ECO:0000256" key="2">
    <source>
        <dbReference type="SAM" id="Phobius"/>
    </source>
</evidence>
<proteinExistence type="inferred from homology"/>
<keyword evidence="2" id="KW-0472">Membrane</keyword>